<accession>A0A1I0QN67</accession>
<evidence type="ECO:0000256" key="1">
    <source>
        <dbReference type="SAM" id="SignalP"/>
    </source>
</evidence>
<feature type="chain" id="PRO_5011749801" evidence="1">
    <location>
        <begin position="24"/>
        <end position="104"/>
    </location>
</feature>
<dbReference type="STRING" id="364200.SAMN04488515_2036"/>
<name>A0A1I0QN67_9RHOB</name>
<reference evidence="2 3" key="1">
    <citation type="submission" date="2016-10" db="EMBL/GenBank/DDBJ databases">
        <authorList>
            <person name="de Groot N.N."/>
        </authorList>
    </citation>
    <scope>NUCLEOTIDE SEQUENCE [LARGE SCALE GENOMIC DNA]</scope>
    <source>
        <strain evidence="2 3">DSM 17925</strain>
    </source>
</reference>
<organism evidence="2 3">
    <name type="scientific">Cognatiyoonia koreensis</name>
    <dbReference type="NCBI Taxonomy" id="364200"/>
    <lineage>
        <taxon>Bacteria</taxon>
        <taxon>Pseudomonadati</taxon>
        <taxon>Pseudomonadota</taxon>
        <taxon>Alphaproteobacteria</taxon>
        <taxon>Rhodobacterales</taxon>
        <taxon>Paracoccaceae</taxon>
        <taxon>Cognatiyoonia</taxon>
    </lineage>
</organism>
<keyword evidence="3" id="KW-1185">Reference proteome</keyword>
<keyword evidence="1" id="KW-0732">Signal</keyword>
<dbReference type="AlphaFoldDB" id="A0A1I0QN67"/>
<dbReference type="EMBL" id="FOIZ01000001">
    <property type="protein sequence ID" value="SEW28692.1"/>
    <property type="molecule type" value="Genomic_DNA"/>
</dbReference>
<dbReference type="OrthoDB" id="9810895at2"/>
<sequence length="104" mass="11188">MKRIFFLTSTALAAMLLTTYELAAQARNCGPHEVVTTRLAERYGESRQIIALTSDQSVMELFASPETGSWTITITRAGQPTCLVAAGQNYQHVAEALGAPDQGA</sequence>
<gene>
    <name evidence="2" type="ORF">SAMN04488515_2036</name>
</gene>
<dbReference type="RefSeq" id="WP_089993472.1">
    <property type="nucleotide sequence ID" value="NZ_FOIZ01000001.1"/>
</dbReference>
<evidence type="ECO:0000313" key="3">
    <source>
        <dbReference type="Proteomes" id="UP000199167"/>
    </source>
</evidence>
<proteinExistence type="predicted"/>
<evidence type="ECO:0000313" key="2">
    <source>
        <dbReference type="EMBL" id="SEW28692.1"/>
    </source>
</evidence>
<protein>
    <submittedName>
        <fullName evidence="2">Uncharacterized protein</fullName>
    </submittedName>
</protein>
<dbReference type="Proteomes" id="UP000199167">
    <property type="component" value="Unassembled WGS sequence"/>
</dbReference>
<feature type="signal peptide" evidence="1">
    <location>
        <begin position="1"/>
        <end position="23"/>
    </location>
</feature>